<evidence type="ECO:0000313" key="2">
    <source>
        <dbReference type="Proteomes" id="UP000014977"/>
    </source>
</evidence>
<dbReference type="eggNOG" id="COG0467">
    <property type="taxonomic scope" value="Bacteria"/>
</dbReference>
<dbReference type="SUPFAM" id="SSF52540">
    <property type="entry name" value="P-loop containing nucleoside triphosphate hydrolases"/>
    <property type="match status" value="1"/>
</dbReference>
<dbReference type="Proteomes" id="UP000014977">
    <property type="component" value="Unassembled WGS sequence"/>
</dbReference>
<dbReference type="InterPro" id="IPR027417">
    <property type="entry name" value="P-loop_NTPase"/>
</dbReference>
<gene>
    <name evidence="1" type="ORF">dsmv_2775</name>
</gene>
<comment type="caution">
    <text evidence="1">The sequence shown here is derived from an EMBL/GenBank/DDBJ whole genome shotgun (WGS) entry which is preliminary data.</text>
</comment>
<accession>S7UXZ4</accession>
<dbReference type="AlphaFoldDB" id="S7UXZ4"/>
<keyword evidence="2" id="KW-1185">Reference proteome</keyword>
<name>S7UXZ4_DESML</name>
<reference evidence="1 2" key="1">
    <citation type="journal article" date="2013" name="Genome Announc.">
        <title>Draft genome sequences for three mercury-methylating, sulfate-reducing bacteria.</title>
        <authorList>
            <person name="Brown S.D."/>
            <person name="Hurt R.A.Jr."/>
            <person name="Gilmour C.C."/>
            <person name="Elias D.A."/>
        </authorList>
    </citation>
    <scope>NUCLEOTIDE SEQUENCE [LARGE SCALE GENOMIC DNA]</scope>
    <source>
        <strain evidence="1 2">DSM 2059</strain>
    </source>
</reference>
<protein>
    <submittedName>
        <fullName evidence="1">Cytoplasmic protein</fullName>
    </submittedName>
</protein>
<dbReference type="STRING" id="897.B2D07_10990"/>
<proteinExistence type="predicted"/>
<organism evidence="1 2">
    <name type="scientific">Desulfococcus multivorans DSM 2059</name>
    <dbReference type="NCBI Taxonomy" id="1121405"/>
    <lineage>
        <taxon>Bacteria</taxon>
        <taxon>Pseudomonadati</taxon>
        <taxon>Thermodesulfobacteriota</taxon>
        <taxon>Desulfobacteria</taxon>
        <taxon>Desulfobacterales</taxon>
        <taxon>Desulfococcaceae</taxon>
        <taxon>Desulfococcus</taxon>
    </lineage>
</organism>
<dbReference type="OrthoDB" id="368791at2"/>
<evidence type="ECO:0000313" key="1">
    <source>
        <dbReference type="EMBL" id="EPR39119.1"/>
    </source>
</evidence>
<dbReference type="RefSeq" id="WP_020877532.1">
    <property type="nucleotide sequence ID" value="NZ_ATHJ01000092.1"/>
</dbReference>
<dbReference type="EMBL" id="ATHJ01000092">
    <property type="protein sequence ID" value="EPR39119.1"/>
    <property type="molecule type" value="Genomic_DNA"/>
</dbReference>
<dbReference type="Gene3D" id="3.40.50.300">
    <property type="entry name" value="P-loop containing nucleotide triphosphate hydrolases"/>
    <property type="match status" value="1"/>
</dbReference>
<sequence>MEKKEIIRRNPLKMMGYSSEDVLSDGGFGALTAHAGVGKTAFLVQIAIDKLLRDKNVLHISIDEPVEKVCLWYEQVFRNIAQRNHIKQADPFWEVILPRRFIMTFKVDGFSVPKLEERINDLSEQGIFLPQMILIDGLPFEEMGRKTFLDLKAAARNLGVGVWFTVKTHRHEPSGPGAIPIPMTGIEDLFDVIIELQPDGKEIYVKALKGGPPASEIVELALDPSTMMIRNPDGELVSESDRKAQ</sequence>